<dbReference type="FunFam" id="3.30.420.40:FF:000058">
    <property type="entry name" value="Putative actin-related protein 5"/>
    <property type="match status" value="1"/>
</dbReference>
<dbReference type="SUPFAM" id="SSF53067">
    <property type="entry name" value="Actin-like ATPase domain"/>
    <property type="match status" value="2"/>
</dbReference>
<dbReference type="Proteomes" id="UP001151582">
    <property type="component" value="Unassembled WGS sequence"/>
</dbReference>
<comment type="caution">
    <text evidence="3">The sequence shown here is derived from an EMBL/GenBank/DDBJ whole genome shotgun (WGS) entry which is preliminary data.</text>
</comment>
<name>A0A9W8B0B6_9FUNG</name>
<gene>
    <name evidence="3" type="primary">ARP4</name>
    <name evidence="3" type="ORF">H4R34_003711</name>
</gene>
<dbReference type="Gene3D" id="3.30.420.40">
    <property type="match status" value="3"/>
</dbReference>
<dbReference type="PANTHER" id="PTHR11937">
    <property type="entry name" value="ACTIN"/>
    <property type="match status" value="1"/>
</dbReference>
<evidence type="ECO:0000256" key="2">
    <source>
        <dbReference type="SAM" id="MobiDB-lite"/>
    </source>
</evidence>
<evidence type="ECO:0000256" key="1">
    <source>
        <dbReference type="RuleBase" id="RU000487"/>
    </source>
</evidence>
<reference evidence="3" key="1">
    <citation type="submission" date="2022-07" db="EMBL/GenBank/DDBJ databases">
        <title>Phylogenomic reconstructions and comparative analyses of Kickxellomycotina fungi.</title>
        <authorList>
            <person name="Reynolds N.K."/>
            <person name="Stajich J.E."/>
            <person name="Barry K."/>
            <person name="Grigoriev I.V."/>
            <person name="Crous P."/>
            <person name="Smith M.E."/>
        </authorList>
    </citation>
    <scope>NUCLEOTIDE SEQUENCE</scope>
    <source>
        <strain evidence="3">RSA 567</strain>
    </source>
</reference>
<keyword evidence="4" id="KW-1185">Reference proteome</keyword>
<evidence type="ECO:0000313" key="3">
    <source>
        <dbReference type="EMBL" id="KAJ1977109.1"/>
    </source>
</evidence>
<dbReference type="InterPro" id="IPR043129">
    <property type="entry name" value="ATPase_NBD"/>
</dbReference>
<protein>
    <submittedName>
        <fullName evidence="3">NuA4 histone acetyltransferase subunit</fullName>
    </submittedName>
</protein>
<accession>A0A9W8B0B6</accession>
<dbReference type="EMBL" id="JANBQB010000373">
    <property type="protein sequence ID" value="KAJ1977109.1"/>
    <property type="molecule type" value="Genomic_DNA"/>
</dbReference>
<proteinExistence type="inferred from homology"/>
<dbReference type="AlphaFoldDB" id="A0A9W8B0B6"/>
<dbReference type="OrthoDB" id="5132116at2759"/>
<dbReference type="Pfam" id="PF00022">
    <property type="entry name" value="Actin"/>
    <property type="match status" value="1"/>
</dbReference>
<sequence>MVTYCGDEVASLVLDVGGSWTRVGYSGDDAPKCVVPTYVGCLDSTGDETNAKTIRDQDQDVDMTDATKQSEEVPEDSSAAAKPSKPKRYIGDTEISAVRPGMTLKSPLQDKIVQDWDLFEDVWSYCLHNRLRVNPKENPLFITEASWNVPAAREKLIELAFEKFESPAFYICKDAVLAAFAAGKSNALVLDCGGSTTSAVPVYDGYALKKGQLYQNIAGDFVSDQILAQIRRDYNLEVRSRYQVLKKNPVDVGQPANAVLRDFPSGKFTPSYHHYMQMQVIQEYKESVCQISESTYNENYLAARPQKPFEFPDGFNLQVGIERFRVPEVLFQPNQFITDKSKPVRQNGQVMDVSGMTPGPAVEGATTQTPSTSFNMWGVPQMIHNSINSCDIDLRPHLLTNVVLTGGSTLFPGFADRVNFELQSLAAGQRIKIHAPGNSIERKYGTWIGGSILSSLGSFHQLWISRQEYQESGAAIVNKKCQ</sequence>
<comment type="similarity">
    <text evidence="1">Belongs to the actin family.</text>
</comment>
<dbReference type="InterPro" id="IPR004000">
    <property type="entry name" value="Actin"/>
</dbReference>
<dbReference type="CDD" id="cd13395">
    <property type="entry name" value="ASKHA_NBD_Arp4_ACTL6-like"/>
    <property type="match status" value="1"/>
</dbReference>
<dbReference type="SMART" id="SM00268">
    <property type="entry name" value="ACTIN"/>
    <property type="match status" value="1"/>
</dbReference>
<organism evidence="3 4">
    <name type="scientific">Dimargaris verticillata</name>
    <dbReference type="NCBI Taxonomy" id="2761393"/>
    <lineage>
        <taxon>Eukaryota</taxon>
        <taxon>Fungi</taxon>
        <taxon>Fungi incertae sedis</taxon>
        <taxon>Zoopagomycota</taxon>
        <taxon>Kickxellomycotina</taxon>
        <taxon>Dimargaritomycetes</taxon>
        <taxon>Dimargaritales</taxon>
        <taxon>Dimargaritaceae</taxon>
        <taxon>Dimargaris</taxon>
    </lineage>
</organism>
<dbReference type="Gene3D" id="3.90.640.10">
    <property type="entry name" value="Actin, Chain A, domain 4"/>
    <property type="match status" value="1"/>
</dbReference>
<feature type="region of interest" description="Disordered" evidence="2">
    <location>
        <begin position="58"/>
        <end position="86"/>
    </location>
</feature>
<evidence type="ECO:0000313" key="4">
    <source>
        <dbReference type="Proteomes" id="UP001151582"/>
    </source>
</evidence>